<proteinExistence type="predicted"/>
<evidence type="ECO:0000313" key="1">
    <source>
        <dbReference type="EMBL" id="SVA11534.1"/>
    </source>
</evidence>
<gene>
    <name evidence="1" type="ORF">METZ01_LOCUS64388</name>
</gene>
<dbReference type="EMBL" id="UINC01004068">
    <property type="protein sequence ID" value="SVA11534.1"/>
    <property type="molecule type" value="Genomic_DNA"/>
</dbReference>
<accession>A0A381T720</accession>
<dbReference type="AlphaFoldDB" id="A0A381T720"/>
<reference evidence="1" key="1">
    <citation type="submission" date="2018-05" db="EMBL/GenBank/DDBJ databases">
        <authorList>
            <person name="Lanie J.A."/>
            <person name="Ng W.-L."/>
            <person name="Kazmierczak K.M."/>
            <person name="Andrzejewski T.M."/>
            <person name="Davidsen T.M."/>
            <person name="Wayne K.J."/>
            <person name="Tettelin H."/>
            <person name="Glass J.I."/>
            <person name="Rusch D."/>
            <person name="Podicherti R."/>
            <person name="Tsui H.-C.T."/>
            <person name="Winkler M.E."/>
        </authorList>
    </citation>
    <scope>NUCLEOTIDE SEQUENCE</scope>
</reference>
<organism evidence="1">
    <name type="scientific">marine metagenome</name>
    <dbReference type="NCBI Taxonomy" id="408172"/>
    <lineage>
        <taxon>unclassified sequences</taxon>
        <taxon>metagenomes</taxon>
        <taxon>ecological metagenomes</taxon>
    </lineage>
</organism>
<sequence>MPKMIVFYEEIRCWNYRVDKYENPL</sequence>
<name>A0A381T720_9ZZZZ</name>
<protein>
    <submittedName>
        <fullName evidence="1">Uncharacterized protein</fullName>
    </submittedName>
</protein>